<accession>A0A662D8Y2</accession>
<dbReference type="EMBL" id="QMQB01000177">
    <property type="protein sequence ID" value="RLE12200.1"/>
    <property type="molecule type" value="Genomic_DNA"/>
</dbReference>
<evidence type="ECO:0000256" key="1">
    <source>
        <dbReference type="SAM" id="Phobius"/>
    </source>
</evidence>
<dbReference type="AlphaFoldDB" id="A0A662D8Y2"/>
<reference evidence="2 3" key="1">
    <citation type="submission" date="2018-06" db="EMBL/GenBank/DDBJ databases">
        <title>Extensive metabolic versatility and redundancy in microbially diverse, dynamic hydrothermal sediments.</title>
        <authorList>
            <person name="Dombrowski N."/>
            <person name="Teske A."/>
            <person name="Baker B.J."/>
        </authorList>
    </citation>
    <scope>NUCLEOTIDE SEQUENCE [LARGE SCALE GENOMIC DNA]</scope>
    <source>
        <strain evidence="2">B19_G9</strain>
    </source>
</reference>
<keyword evidence="1" id="KW-0472">Membrane</keyword>
<organism evidence="2 3">
    <name type="scientific">Aerophobetes bacterium</name>
    <dbReference type="NCBI Taxonomy" id="2030807"/>
    <lineage>
        <taxon>Bacteria</taxon>
        <taxon>Candidatus Aerophobota</taxon>
    </lineage>
</organism>
<evidence type="ECO:0000313" key="2">
    <source>
        <dbReference type="EMBL" id="RLE12200.1"/>
    </source>
</evidence>
<name>A0A662D8Y2_UNCAE</name>
<proteinExistence type="predicted"/>
<keyword evidence="1" id="KW-0812">Transmembrane</keyword>
<gene>
    <name evidence="2" type="ORF">DRI96_04905</name>
</gene>
<feature type="transmembrane region" description="Helical" evidence="1">
    <location>
        <begin position="12"/>
        <end position="30"/>
    </location>
</feature>
<sequence>MEQEKKIRWGTVAITVAILILAASVFFAGFKITNTINANVQSIKSGLKEKLEKDIRREAISFIYAYRKGALKNRQITADDLKEGYKFAKEFLSK</sequence>
<keyword evidence="1" id="KW-1133">Transmembrane helix</keyword>
<protein>
    <submittedName>
        <fullName evidence="2">Uncharacterized protein</fullName>
    </submittedName>
</protein>
<comment type="caution">
    <text evidence="2">The sequence shown here is derived from an EMBL/GenBank/DDBJ whole genome shotgun (WGS) entry which is preliminary data.</text>
</comment>
<dbReference type="Proteomes" id="UP000267654">
    <property type="component" value="Unassembled WGS sequence"/>
</dbReference>
<evidence type="ECO:0000313" key="3">
    <source>
        <dbReference type="Proteomes" id="UP000267654"/>
    </source>
</evidence>